<feature type="region of interest" description="Disordered" evidence="2">
    <location>
        <begin position="685"/>
        <end position="707"/>
    </location>
</feature>
<evidence type="ECO:0000313" key="3">
    <source>
        <dbReference type="EMBL" id="CAI2379269.1"/>
    </source>
</evidence>
<accession>A0AAD1XUQ9</accession>
<dbReference type="AlphaFoldDB" id="A0AAD1XUQ9"/>
<reference evidence="3" key="1">
    <citation type="submission" date="2023-07" db="EMBL/GenBank/DDBJ databases">
        <authorList>
            <consortium name="AG Swart"/>
            <person name="Singh M."/>
            <person name="Singh A."/>
            <person name="Seah K."/>
            <person name="Emmerich C."/>
        </authorList>
    </citation>
    <scope>NUCLEOTIDE SEQUENCE</scope>
    <source>
        <strain evidence="3">DP1</strain>
    </source>
</reference>
<evidence type="ECO:0000256" key="2">
    <source>
        <dbReference type="SAM" id="MobiDB-lite"/>
    </source>
</evidence>
<evidence type="ECO:0000313" key="4">
    <source>
        <dbReference type="Proteomes" id="UP001295684"/>
    </source>
</evidence>
<comment type="caution">
    <text evidence="3">The sequence shown here is derived from an EMBL/GenBank/DDBJ whole genome shotgun (WGS) entry which is preliminary data.</text>
</comment>
<feature type="compositionally biased region" description="Basic and acidic residues" evidence="2">
    <location>
        <begin position="464"/>
        <end position="474"/>
    </location>
</feature>
<evidence type="ECO:0000256" key="1">
    <source>
        <dbReference type="SAM" id="Coils"/>
    </source>
</evidence>
<feature type="region of interest" description="Disordered" evidence="2">
    <location>
        <begin position="428"/>
        <end position="488"/>
    </location>
</feature>
<feature type="compositionally biased region" description="Acidic residues" evidence="2">
    <location>
        <begin position="189"/>
        <end position="219"/>
    </location>
</feature>
<protein>
    <submittedName>
        <fullName evidence="3">Uncharacterized protein</fullName>
    </submittedName>
</protein>
<feature type="compositionally biased region" description="Basic residues" evidence="2">
    <location>
        <begin position="696"/>
        <end position="707"/>
    </location>
</feature>
<keyword evidence="4" id="KW-1185">Reference proteome</keyword>
<dbReference type="EMBL" id="CAMPGE010021094">
    <property type="protein sequence ID" value="CAI2379269.1"/>
    <property type="molecule type" value="Genomic_DNA"/>
</dbReference>
<keyword evidence="1" id="KW-0175">Coiled coil</keyword>
<feature type="coiled-coil region" evidence="1">
    <location>
        <begin position="630"/>
        <end position="660"/>
    </location>
</feature>
<feature type="compositionally biased region" description="Basic residues" evidence="2">
    <location>
        <begin position="449"/>
        <end position="463"/>
    </location>
</feature>
<proteinExistence type="predicted"/>
<gene>
    <name evidence="3" type="ORF">ECRASSUSDP1_LOCUS20678</name>
</gene>
<dbReference type="Proteomes" id="UP001295684">
    <property type="component" value="Unassembled WGS sequence"/>
</dbReference>
<feature type="region of interest" description="Disordered" evidence="2">
    <location>
        <begin position="185"/>
        <end position="219"/>
    </location>
</feature>
<organism evidence="3 4">
    <name type="scientific">Euplotes crassus</name>
    <dbReference type="NCBI Taxonomy" id="5936"/>
    <lineage>
        <taxon>Eukaryota</taxon>
        <taxon>Sar</taxon>
        <taxon>Alveolata</taxon>
        <taxon>Ciliophora</taxon>
        <taxon>Intramacronucleata</taxon>
        <taxon>Spirotrichea</taxon>
        <taxon>Hypotrichia</taxon>
        <taxon>Euplotida</taxon>
        <taxon>Euplotidae</taxon>
        <taxon>Moneuplotes</taxon>
    </lineage>
</organism>
<name>A0AAD1XUQ9_EUPCR</name>
<sequence>MEYKCRVKYYHPKTTGFFAILSMKKSQASAFMSKEFCSQHCDYKKLEKYSWPMGLTIQDKIQIVSSPNYEIDMLRKFNDSYNERRHKVQEKPSPFHMEAQNLDGSNFSSEALNKLNGYKNNDGAITYFLAKKFTLATNESKTERKDPIGSLYMFAARNHEELGAICESFKTQFNISLDLENIPRRENSSQDEEMNQCEDENPSPGESSEETQEEQPDDEMTSLLFQIQLQDIGETLLKEFLLSSFKTSLICSQKYCLTKEGFLICSKLFQKGILSCNKDFQGEDKYQKIHCKEAGDFSIESIPDSDEIEANLSVNFLLLTCKLCSKNENMEVDSCGNSGRNFTRLLDTSVQMPLPTFTIMSRDKNIEFLYQIWEKIFTTKVKYLITEVKGATGEMLMLDIDCNKPLNPSEPISNKPSHETDPKINLKNLRAPESKNPNDLPKENDKLKLRIPRRSRRLAPPKKKVLDRIDQNQKEDEEGSTSPSPEANCIEVQCSIEVDQEGSSEEQIDFNDYYKKYSDYVSEMQKEEDEKDESSVKILHRMRMSNNYTPVQKDLNDFKDNFEQACVSINRTPLSLMPSNQKPQPIKSILKKFDQELYIHKDIEWNQDKKYLRDPAVTKKVMKAREDHIKTTKERANKQIEEELKDIETKQQDLQEHKRITILDEDSVHYIEGRECLEKMEEELEIEERLKNPPKPQKKKRRRRKTY</sequence>